<protein>
    <submittedName>
        <fullName evidence="1">Uncharacterized protein</fullName>
    </submittedName>
</protein>
<reference evidence="1" key="1">
    <citation type="journal article" date="2021" name="Proc. Natl. Acad. Sci. U.S.A.">
        <title>A Catalog of Tens of Thousands of Viruses from Human Metagenomes Reveals Hidden Associations with Chronic Diseases.</title>
        <authorList>
            <person name="Tisza M.J."/>
            <person name="Buck C.B."/>
        </authorList>
    </citation>
    <scope>NUCLEOTIDE SEQUENCE</scope>
    <source>
        <strain evidence="1">CtML55</strain>
    </source>
</reference>
<sequence length="180" mass="20788">MDLNKAVEHCWDRRDYPEVISDDAGLDISIPRFITRGPWREHNRPRRITLNVTTYIGTSWNAVHYYGNLDIEGISFSQEDSPNTMTMCSETYDAEEKNPLAGGMYHIELVRPVTREEIEEDNSRWCGYEIGDNTNAFHSPEDVIALAKEVCKARFKGNWILKIVDYSGKDLDEEILIDKL</sequence>
<evidence type="ECO:0000313" key="1">
    <source>
        <dbReference type="EMBL" id="DAE31025.1"/>
    </source>
</evidence>
<proteinExistence type="predicted"/>
<name>A0A8S5RIV7_9VIRU</name>
<dbReference type="EMBL" id="BK059105">
    <property type="protein sequence ID" value="DAE31025.1"/>
    <property type="molecule type" value="Genomic_DNA"/>
</dbReference>
<accession>A0A8S5RIV7</accession>
<organism evidence="1">
    <name type="scientific">virus sp. ctML55</name>
    <dbReference type="NCBI Taxonomy" id="2827627"/>
    <lineage>
        <taxon>Viruses</taxon>
    </lineage>
</organism>